<keyword evidence="2" id="KW-1185">Reference proteome</keyword>
<dbReference type="RefSeq" id="WP_128201546.1">
    <property type="nucleotide sequence ID" value="NZ_SACT01000015.1"/>
</dbReference>
<dbReference type="Proteomes" id="UP000288178">
    <property type="component" value="Unassembled WGS sequence"/>
</dbReference>
<dbReference type="EMBL" id="SACT01000015">
    <property type="protein sequence ID" value="RVT47486.1"/>
    <property type="molecule type" value="Genomic_DNA"/>
</dbReference>
<organism evidence="1 2">
    <name type="scientific">Rubrivivax albus</name>
    <dbReference type="NCBI Taxonomy" id="2499835"/>
    <lineage>
        <taxon>Bacteria</taxon>
        <taxon>Pseudomonadati</taxon>
        <taxon>Pseudomonadota</taxon>
        <taxon>Betaproteobacteria</taxon>
        <taxon>Burkholderiales</taxon>
        <taxon>Sphaerotilaceae</taxon>
        <taxon>Rubrivivax</taxon>
    </lineage>
</organism>
<reference evidence="1 2" key="1">
    <citation type="submission" date="2019-01" db="EMBL/GenBank/DDBJ databases">
        <authorList>
            <person name="Chen W.-M."/>
        </authorList>
    </citation>
    <scope>NUCLEOTIDE SEQUENCE [LARGE SCALE GENOMIC DNA]</scope>
    <source>
        <strain evidence="1 2">ICH-3</strain>
    </source>
</reference>
<name>A0A437JL82_9BURK</name>
<gene>
    <name evidence="1" type="ORF">ENE75_24075</name>
</gene>
<protein>
    <submittedName>
        <fullName evidence="1">Uncharacterized protein</fullName>
    </submittedName>
</protein>
<evidence type="ECO:0000313" key="1">
    <source>
        <dbReference type="EMBL" id="RVT47486.1"/>
    </source>
</evidence>
<dbReference type="OrthoDB" id="8999727at2"/>
<evidence type="ECO:0000313" key="2">
    <source>
        <dbReference type="Proteomes" id="UP000288178"/>
    </source>
</evidence>
<accession>A0A437JL82</accession>
<sequence>MPTESLSYIRALYLARFREVLAATPDVHIEPALRTSTGELAVDGDFSLPCRVDLVSRGGGQRFSVDSNRLHSFEPIVADIDGMRVEVSPFAWDNVSVAVSGPPSLESAKALCQWFAAWFDPDDDNPASEDGWYEVVHFMSDPTAFGHTTVVTVDLGSATTSAVEDLFTRLLAVGAKKVQLSQPT</sequence>
<dbReference type="AlphaFoldDB" id="A0A437JL82"/>
<proteinExistence type="predicted"/>
<comment type="caution">
    <text evidence="1">The sequence shown here is derived from an EMBL/GenBank/DDBJ whole genome shotgun (WGS) entry which is preliminary data.</text>
</comment>